<evidence type="ECO:0000259" key="6">
    <source>
        <dbReference type="PROSITE" id="PS50928"/>
    </source>
</evidence>
<keyword evidence="2 5" id="KW-0812">Transmembrane</keyword>
<dbReference type="Gene3D" id="1.10.3720.10">
    <property type="entry name" value="MetI-like"/>
    <property type="match status" value="1"/>
</dbReference>
<evidence type="ECO:0000256" key="2">
    <source>
        <dbReference type="ARBA" id="ARBA00022692"/>
    </source>
</evidence>
<evidence type="ECO:0000256" key="1">
    <source>
        <dbReference type="ARBA" id="ARBA00004651"/>
    </source>
</evidence>
<dbReference type="InterPro" id="IPR025966">
    <property type="entry name" value="OppC_N"/>
</dbReference>
<dbReference type="EMBL" id="QJPH01000566">
    <property type="protein sequence ID" value="PZN69940.1"/>
    <property type="molecule type" value="Genomic_DNA"/>
</dbReference>
<organism evidence="7 8">
    <name type="scientific">Candidatus Methylumidiphilus alinenensis</name>
    <dbReference type="NCBI Taxonomy" id="2202197"/>
    <lineage>
        <taxon>Bacteria</taxon>
        <taxon>Pseudomonadati</taxon>
        <taxon>Pseudomonadota</taxon>
        <taxon>Gammaproteobacteria</taxon>
        <taxon>Methylococcales</taxon>
        <taxon>Candidatus Methylumidiphilus</taxon>
    </lineage>
</organism>
<dbReference type="Proteomes" id="UP000249396">
    <property type="component" value="Unassembled WGS sequence"/>
</dbReference>
<dbReference type="CDD" id="cd06261">
    <property type="entry name" value="TM_PBP2"/>
    <property type="match status" value="1"/>
</dbReference>
<proteinExistence type="inferred from homology"/>
<protein>
    <submittedName>
        <fullName evidence="7">Peptide ABC transporter permease</fullName>
    </submittedName>
</protein>
<dbReference type="PANTHER" id="PTHR30325">
    <property type="entry name" value="MEMBRANE COMPONENT OF ABC TRANSPORTER"/>
    <property type="match status" value="1"/>
</dbReference>
<evidence type="ECO:0000256" key="3">
    <source>
        <dbReference type="ARBA" id="ARBA00022989"/>
    </source>
</evidence>
<dbReference type="GO" id="GO:0005886">
    <property type="term" value="C:plasma membrane"/>
    <property type="evidence" value="ECO:0007669"/>
    <property type="project" value="UniProtKB-SubCell"/>
</dbReference>
<dbReference type="PROSITE" id="PS50928">
    <property type="entry name" value="ABC_TM1"/>
    <property type="match status" value="1"/>
</dbReference>
<feature type="transmembrane region" description="Helical" evidence="5">
    <location>
        <begin position="335"/>
        <end position="357"/>
    </location>
</feature>
<dbReference type="InterPro" id="IPR035906">
    <property type="entry name" value="MetI-like_sf"/>
</dbReference>
<sequence length="374" mass="41911">MSIPAEPHSTPLLAGIDPLPKSQPANISHDHVSPSRRIWLRFKRQRLGYWSLIIFLSVYGLSLAGELISNEKPLVVYYQGHWYFPLINQYQESVFGGDLPVLADYNDPFIRGQFDKPGNFAIYPPNPYYYDTLCYFSSSTHNPGPPSRDNWLGTDTSGYDITARLIYGFRISVSFALGLTLVGTVLGILIGSVQGYFGGKVDLFTQRLIEVWGSMPELYLLIIFASIFQQSFTMLFILLALFGWVHLSDYVRAEFLRNRQLEYVKAARALGLSHGQIIWRHILPNSLTPVITFLPFRMSAGIMALASVDFLGLGVGGQSPSLGRLVLQGKENLDAWWISLSSFGVLVLTILLLTFMGEALRNAMDARIDGQRTD</sequence>
<dbReference type="PANTHER" id="PTHR30325:SF0">
    <property type="entry name" value="INNER MEMBRANE ABC TRANSPORTER PERMEASE PROTEIN YEJE"/>
    <property type="match status" value="1"/>
</dbReference>
<dbReference type="Pfam" id="PF12911">
    <property type="entry name" value="OppC_N"/>
    <property type="match status" value="1"/>
</dbReference>
<accession>A0A2W4S1W1</accession>
<keyword evidence="4 5" id="KW-0472">Membrane</keyword>
<feature type="transmembrane region" description="Helical" evidence="5">
    <location>
        <begin position="47"/>
        <end position="68"/>
    </location>
</feature>
<comment type="subcellular location">
    <subcellularLocation>
        <location evidence="1 5">Cell membrane</location>
        <topology evidence="1 5">Multi-pass membrane protein</topology>
    </subcellularLocation>
</comment>
<feature type="domain" description="ABC transmembrane type-1" evidence="6">
    <location>
        <begin position="169"/>
        <end position="357"/>
    </location>
</feature>
<feature type="transmembrane region" description="Helical" evidence="5">
    <location>
        <begin position="294"/>
        <end position="315"/>
    </location>
</feature>
<dbReference type="InterPro" id="IPR000515">
    <property type="entry name" value="MetI-like"/>
</dbReference>
<dbReference type="GO" id="GO:0055085">
    <property type="term" value="P:transmembrane transport"/>
    <property type="evidence" value="ECO:0007669"/>
    <property type="project" value="InterPro"/>
</dbReference>
<name>A0A2W4S1W1_9GAMM</name>
<keyword evidence="3 5" id="KW-1133">Transmembrane helix</keyword>
<reference evidence="7 8" key="1">
    <citation type="journal article" date="2018" name="Aquat. Microb. Ecol.">
        <title>Gammaproteobacterial methanotrophs dominate.</title>
        <authorList>
            <person name="Rissanen A.J."/>
            <person name="Saarenheimo J."/>
            <person name="Tiirola M."/>
            <person name="Peura S."/>
            <person name="Aalto S.L."/>
            <person name="Karvinen A."/>
            <person name="Nykanen H."/>
        </authorList>
    </citation>
    <scope>NUCLEOTIDE SEQUENCE [LARGE SCALE GENOMIC DNA]</scope>
    <source>
        <strain evidence="7">AMbin10</strain>
    </source>
</reference>
<evidence type="ECO:0000256" key="5">
    <source>
        <dbReference type="RuleBase" id="RU363032"/>
    </source>
</evidence>
<comment type="caution">
    <text evidence="7">The sequence shown here is derived from an EMBL/GenBank/DDBJ whole genome shotgun (WGS) entry which is preliminary data.</text>
</comment>
<evidence type="ECO:0000256" key="4">
    <source>
        <dbReference type="ARBA" id="ARBA00023136"/>
    </source>
</evidence>
<feature type="transmembrane region" description="Helical" evidence="5">
    <location>
        <begin position="175"/>
        <end position="197"/>
    </location>
</feature>
<dbReference type="AlphaFoldDB" id="A0A2W4S1W1"/>
<keyword evidence="5" id="KW-0813">Transport</keyword>
<dbReference type="GO" id="GO:0042884">
    <property type="term" value="P:microcin transport"/>
    <property type="evidence" value="ECO:0007669"/>
    <property type="project" value="TreeGrafter"/>
</dbReference>
<feature type="transmembrane region" description="Helical" evidence="5">
    <location>
        <begin position="218"/>
        <end position="245"/>
    </location>
</feature>
<gene>
    <name evidence="7" type="ORF">DM484_28960</name>
</gene>
<evidence type="ECO:0000313" key="7">
    <source>
        <dbReference type="EMBL" id="PZN69940.1"/>
    </source>
</evidence>
<comment type="similarity">
    <text evidence="5">Belongs to the binding-protein-dependent transport system permease family.</text>
</comment>
<evidence type="ECO:0000313" key="8">
    <source>
        <dbReference type="Proteomes" id="UP000249396"/>
    </source>
</evidence>
<dbReference type="SUPFAM" id="SSF161098">
    <property type="entry name" value="MetI-like"/>
    <property type="match status" value="1"/>
</dbReference>
<dbReference type="Pfam" id="PF00528">
    <property type="entry name" value="BPD_transp_1"/>
    <property type="match status" value="1"/>
</dbReference>